<comment type="caution">
    <text evidence="1">The sequence shown here is derived from an EMBL/GenBank/DDBJ whole genome shotgun (WGS) entry which is preliminary data.</text>
</comment>
<sequence length="306" mass="33025">MSVNTDGLMNWPDPASLQDAALTLVERGTSFAEEIDNAHSIWQGLTACYESPHQHLLYSSLDSAQADGDQVAAGCASIALAIDAFAEAVHALKNRRQALLEDAATFNAKQLDPDAEDHLDKVREGDALQGRIDALVKEYKAAIEECHAQLSAISNAGLPGDTSVLDDIARDSALTTATTVAESRKVRIHRAVRRVYLRIGEHRLRFLPYRVQWKTGARHWDKAWGSPPPAAPGDIGTKIRTGFFETILGPKPGQYGRPHVFSSEVKTFFKGKLGVGVQSTVTTKIGTSGWGRAAGRGLFAAGIVLT</sequence>
<gene>
    <name evidence="1" type="ORF">EII34_02645</name>
</gene>
<dbReference type="RefSeq" id="WP_221620176.1">
    <property type="nucleotide sequence ID" value="NZ_RQZG01000002.1"/>
</dbReference>
<dbReference type="Proteomes" id="UP000280819">
    <property type="component" value="Unassembled WGS sequence"/>
</dbReference>
<evidence type="ECO:0000313" key="1">
    <source>
        <dbReference type="EMBL" id="RRD06548.1"/>
    </source>
</evidence>
<organism evidence="1 2">
    <name type="scientific">Arachnia propionica</name>
    <dbReference type="NCBI Taxonomy" id="1750"/>
    <lineage>
        <taxon>Bacteria</taxon>
        <taxon>Bacillati</taxon>
        <taxon>Actinomycetota</taxon>
        <taxon>Actinomycetes</taxon>
        <taxon>Propionibacteriales</taxon>
        <taxon>Propionibacteriaceae</taxon>
        <taxon>Arachnia</taxon>
    </lineage>
</organism>
<protein>
    <submittedName>
        <fullName evidence="1">Uncharacterized protein</fullName>
    </submittedName>
</protein>
<feature type="non-terminal residue" evidence="1">
    <location>
        <position position="306"/>
    </location>
</feature>
<dbReference type="EMBL" id="RQZG01000002">
    <property type="protein sequence ID" value="RRD06548.1"/>
    <property type="molecule type" value="Genomic_DNA"/>
</dbReference>
<dbReference type="AlphaFoldDB" id="A0A3P1TB71"/>
<accession>A0A3P1TB71</accession>
<evidence type="ECO:0000313" key="2">
    <source>
        <dbReference type="Proteomes" id="UP000280819"/>
    </source>
</evidence>
<reference evidence="1 2" key="1">
    <citation type="submission" date="2018-11" db="EMBL/GenBank/DDBJ databases">
        <title>Genomes From Bacteria Associated with the Canine Oral Cavity: a Test Case for Automated Genome-Based Taxonomic Assignment.</title>
        <authorList>
            <person name="Coil D.A."/>
            <person name="Jospin G."/>
            <person name="Darling A.E."/>
            <person name="Wallis C."/>
            <person name="Davis I.J."/>
            <person name="Harris S."/>
            <person name="Eisen J.A."/>
            <person name="Holcombe L.J."/>
            <person name="O'Flynn C."/>
        </authorList>
    </citation>
    <scope>NUCLEOTIDE SEQUENCE [LARGE SCALE GENOMIC DNA]</scope>
    <source>
        <strain evidence="1 2">OH887_COT-365</strain>
    </source>
</reference>
<name>A0A3P1TB71_9ACTN</name>
<proteinExistence type="predicted"/>